<gene>
    <name evidence="4" type="ORF">Msub_10842</name>
</gene>
<proteinExistence type="inferred from homology"/>
<dbReference type="Pfam" id="PF01066">
    <property type="entry name" value="CDP-OH_P_transf"/>
    <property type="match status" value="1"/>
</dbReference>
<dbReference type="AlphaFoldDB" id="A0A0J7J9U7"/>
<evidence type="ECO:0000313" key="5">
    <source>
        <dbReference type="Proteomes" id="UP000036102"/>
    </source>
</evidence>
<accession>A0A0J7J9U7</accession>
<dbReference type="GO" id="GO:0016780">
    <property type="term" value="F:phosphotransferase activity, for other substituted phosphate groups"/>
    <property type="evidence" value="ECO:0007669"/>
    <property type="project" value="InterPro"/>
</dbReference>
<dbReference type="InterPro" id="IPR043130">
    <property type="entry name" value="CDP-OH_PTrfase_TM_dom"/>
</dbReference>
<dbReference type="GO" id="GO:0008654">
    <property type="term" value="P:phospholipid biosynthetic process"/>
    <property type="evidence" value="ECO:0007669"/>
    <property type="project" value="InterPro"/>
</dbReference>
<feature type="transmembrane region" description="Helical" evidence="3">
    <location>
        <begin position="12"/>
        <end position="34"/>
    </location>
</feature>
<dbReference type="InterPro" id="IPR048254">
    <property type="entry name" value="CDP_ALCOHOL_P_TRANSF_CS"/>
</dbReference>
<keyword evidence="3" id="KW-0812">Transmembrane</keyword>
<keyword evidence="1 2" id="KW-0808">Transferase</keyword>
<evidence type="ECO:0000256" key="1">
    <source>
        <dbReference type="ARBA" id="ARBA00022679"/>
    </source>
</evidence>
<evidence type="ECO:0000256" key="3">
    <source>
        <dbReference type="SAM" id="Phobius"/>
    </source>
</evidence>
<dbReference type="PATRIC" id="fig|1658765.3.peg.836"/>
<feature type="transmembrane region" description="Helical" evidence="3">
    <location>
        <begin position="213"/>
        <end position="231"/>
    </location>
</feature>
<comment type="caution">
    <text evidence="4">The sequence shown here is derived from an EMBL/GenBank/DDBJ whole genome shotgun (WGS) entry which is preliminary data.</text>
</comment>
<dbReference type="Proteomes" id="UP000036102">
    <property type="component" value="Unassembled WGS sequence"/>
</dbReference>
<feature type="transmembrane region" description="Helical" evidence="3">
    <location>
        <begin position="157"/>
        <end position="178"/>
    </location>
</feature>
<feature type="transmembrane region" description="Helical" evidence="3">
    <location>
        <begin position="40"/>
        <end position="62"/>
    </location>
</feature>
<feature type="transmembrane region" description="Helical" evidence="3">
    <location>
        <begin position="74"/>
        <end position="92"/>
    </location>
</feature>
<keyword evidence="3" id="KW-0472">Membrane</keyword>
<reference evidence="4 5" key="1">
    <citation type="submission" date="2015-06" db="EMBL/GenBank/DDBJ databases">
        <title>Marinobacter subterrani, a genetically tractable neutrophilic iron-oxidizing strain isolated from the Soudan Iron Mine.</title>
        <authorList>
            <person name="Bonis B.M."/>
            <person name="Gralnick J.A."/>
        </authorList>
    </citation>
    <scope>NUCLEOTIDE SEQUENCE [LARGE SCALE GENOMIC DNA]</scope>
    <source>
        <strain evidence="4 5">JG233</strain>
    </source>
</reference>
<dbReference type="PROSITE" id="PS00379">
    <property type="entry name" value="CDP_ALCOHOL_P_TRANSF"/>
    <property type="match status" value="1"/>
</dbReference>
<evidence type="ECO:0000313" key="4">
    <source>
        <dbReference type="EMBL" id="KMQ74656.1"/>
    </source>
</evidence>
<dbReference type="EMBL" id="LFBU01000001">
    <property type="protein sequence ID" value="KMQ74656.1"/>
    <property type="molecule type" value="Genomic_DNA"/>
</dbReference>
<evidence type="ECO:0000256" key="2">
    <source>
        <dbReference type="RuleBase" id="RU003750"/>
    </source>
</evidence>
<dbReference type="RefSeq" id="WP_048494836.1">
    <property type="nucleotide sequence ID" value="NZ_LFBU01000001.1"/>
</dbReference>
<comment type="similarity">
    <text evidence="2">Belongs to the CDP-alcohol phosphatidyltransferase class-I family.</text>
</comment>
<dbReference type="OrthoDB" id="9782011at2"/>
<feature type="transmembrane region" description="Helical" evidence="3">
    <location>
        <begin position="134"/>
        <end position="151"/>
    </location>
</feature>
<keyword evidence="3" id="KW-1133">Transmembrane helix</keyword>
<organism evidence="4 5">
    <name type="scientific">Marinobacter subterrani</name>
    <dbReference type="NCBI Taxonomy" id="1658765"/>
    <lineage>
        <taxon>Bacteria</taxon>
        <taxon>Pseudomonadati</taxon>
        <taxon>Pseudomonadota</taxon>
        <taxon>Gammaproteobacteria</taxon>
        <taxon>Pseudomonadales</taxon>
        <taxon>Marinobacteraceae</taxon>
        <taxon>Marinobacter</taxon>
    </lineage>
</organism>
<sequence length="244" mass="26428">MDSNGQSASFRFPLSLDLAWGFGLVLILGLAAGWLADLSLMFHAVTWLLYGTVAGCIVHYWPATRDFGWANRATLLRTGLVVILVALAPFADQLAGDLWLYGSLAALALILDGVDGTVARATGSQSDFGARFDMELDALFILGLSVAVLALDKAGIWVLALGVMRYAFVAASGLLGWLKAPLPESFRRKTVCVWQIVTLVVAVLPPVNSLFASTTLATALALLAWSFYLDVRWLYRRRDSNDVC</sequence>
<name>A0A0J7J9U7_9GAMM</name>
<dbReference type="GO" id="GO:0016020">
    <property type="term" value="C:membrane"/>
    <property type="evidence" value="ECO:0007669"/>
    <property type="project" value="InterPro"/>
</dbReference>
<dbReference type="Gene3D" id="1.20.120.1760">
    <property type="match status" value="1"/>
</dbReference>
<dbReference type="STRING" id="1658765.Msub_10842"/>
<keyword evidence="5" id="KW-1185">Reference proteome</keyword>
<dbReference type="InterPro" id="IPR000462">
    <property type="entry name" value="CDP-OH_P_trans"/>
</dbReference>
<protein>
    <submittedName>
        <fullName evidence="4">Phosphatidylglycerophosphate synthase</fullName>
    </submittedName>
</protein>